<dbReference type="RefSeq" id="WP_066257029.1">
    <property type="nucleotide sequence ID" value="NZ_VSKL01000017.1"/>
</dbReference>
<proteinExistence type="predicted"/>
<keyword evidence="3" id="KW-1185">Reference proteome</keyword>
<dbReference type="GO" id="GO:0005524">
    <property type="term" value="F:ATP binding"/>
    <property type="evidence" value="ECO:0007669"/>
    <property type="project" value="UniProtKB-KW"/>
</dbReference>
<organism evidence="2 3">
    <name type="scientific">Bizionia algoritergicola</name>
    <dbReference type="NCBI Taxonomy" id="291187"/>
    <lineage>
        <taxon>Bacteria</taxon>
        <taxon>Pseudomonadati</taxon>
        <taxon>Bacteroidota</taxon>
        <taxon>Flavobacteriia</taxon>
        <taxon>Flavobacteriales</taxon>
        <taxon>Flavobacteriaceae</taxon>
        <taxon>Bizionia</taxon>
    </lineage>
</organism>
<reference evidence="2 3" key="1">
    <citation type="submission" date="2019-08" db="EMBL/GenBank/DDBJ databases">
        <title>Genomes of Antarctic Bizionia species.</title>
        <authorList>
            <person name="Bowman J.P."/>
        </authorList>
    </citation>
    <scope>NUCLEOTIDE SEQUENCE [LARGE SCALE GENOMIC DNA]</scope>
    <source>
        <strain evidence="2 3">APA-1</strain>
    </source>
</reference>
<keyword evidence="2" id="KW-0547">Nucleotide-binding</keyword>
<name>A0A5D0QK81_9FLAO</name>
<dbReference type="SMART" id="SM00382">
    <property type="entry name" value="AAA"/>
    <property type="match status" value="1"/>
</dbReference>
<dbReference type="InterPro" id="IPR027417">
    <property type="entry name" value="P-loop_NTPase"/>
</dbReference>
<evidence type="ECO:0000259" key="1">
    <source>
        <dbReference type="SMART" id="SM00382"/>
    </source>
</evidence>
<dbReference type="GO" id="GO:0016887">
    <property type="term" value="F:ATP hydrolysis activity"/>
    <property type="evidence" value="ECO:0007669"/>
    <property type="project" value="InterPro"/>
</dbReference>
<dbReference type="Gene3D" id="3.40.50.300">
    <property type="entry name" value="P-loop containing nucleotide triphosphate hydrolases"/>
    <property type="match status" value="1"/>
</dbReference>
<dbReference type="InterPro" id="IPR049945">
    <property type="entry name" value="AAA_22"/>
</dbReference>
<comment type="caution">
    <text evidence="2">The sequence shown here is derived from an EMBL/GenBank/DDBJ whole genome shotgun (WGS) entry which is preliminary data.</text>
</comment>
<dbReference type="Proteomes" id="UP000324358">
    <property type="component" value="Unassembled WGS sequence"/>
</dbReference>
<dbReference type="AlphaFoldDB" id="A0A5D0QK81"/>
<dbReference type="EMBL" id="VSKL01000017">
    <property type="protein sequence ID" value="TYB69071.1"/>
    <property type="molecule type" value="Genomic_DNA"/>
</dbReference>
<feature type="domain" description="AAA+ ATPase" evidence="1">
    <location>
        <begin position="44"/>
        <end position="190"/>
    </location>
</feature>
<accession>A0A5D0QK81</accession>
<sequence>MQTKTKKRPAKLKKVLTVANIQNQTVTKLQWIGKWLEAFGKPQDRGVWFVWGGSGSGKSTFIMMLAKALAILNFKVFYNLLEEETDDTDYIDRTELLQMNEVEKNFHTQSYNYQELIAYLNMRNPPKVVVVDSITYLTKDWDQYMALKRLCNKKNIMLIIVGHAEGKNPRSEFEKSIRFDAKMKVFVDGFLAQCQGRTIGENGGRFIVYQKGYDMLRGES</sequence>
<keyword evidence="2" id="KW-0067">ATP-binding</keyword>
<gene>
    <name evidence="2" type="ORF">ES675_16265</name>
</gene>
<dbReference type="InterPro" id="IPR003593">
    <property type="entry name" value="AAA+_ATPase"/>
</dbReference>
<dbReference type="OrthoDB" id="796468at2"/>
<dbReference type="Pfam" id="PF13401">
    <property type="entry name" value="AAA_22"/>
    <property type="match status" value="1"/>
</dbReference>
<evidence type="ECO:0000313" key="2">
    <source>
        <dbReference type="EMBL" id="TYB69071.1"/>
    </source>
</evidence>
<protein>
    <submittedName>
        <fullName evidence="2">ATP-binding protein</fullName>
    </submittedName>
</protein>
<evidence type="ECO:0000313" key="3">
    <source>
        <dbReference type="Proteomes" id="UP000324358"/>
    </source>
</evidence>
<dbReference type="SUPFAM" id="SSF52540">
    <property type="entry name" value="P-loop containing nucleoside triphosphate hydrolases"/>
    <property type="match status" value="1"/>
</dbReference>